<evidence type="ECO:0000259" key="2">
    <source>
        <dbReference type="SMART" id="SM00128"/>
    </source>
</evidence>
<dbReference type="PANTHER" id="PTHR11200">
    <property type="entry name" value="INOSITOL 5-PHOSPHATASE"/>
    <property type="match status" value="1"/>
</dbReference>
<feature type="compositionally biased region" description="Acidic residues" evidence="1">
    <location>
        <begin position="25"/>
        <end position="34"/>
    </location>
</feature>
<evidence type="ECO:0000256" key="1">
    <source>
        <dbReference type="SAM" id="MobiDB-lite"/>
    </source>
</evidence>
<dbReference type="AlphaFoldDB" id="A0A0D6EIM2"/>
<protein>
    <submittedName>
        <fullName evidence="3">SPOSA6832_01371-mRNA-1:cds</fullName>
    </submittedName>
</protein>
<dbReference type="InterPro" id="IPR036691">
    <property type="entry name" value="Endo/exonu/phosph_ase_sf"/>
</dbReference>
<reference evidence="4" key="1">
    <citation type="submission" date="2015-02" db="EMBL/GenBank/DDBJ databases">
        <authorList>
            <person name="Gon?alves P."/>
        </authorList>
    </citation>
    <scope>NUCLEOTIDE SEQUENCE [LARGE SCALE GENOMIC DNA]</scope>
</reference>
<dbReference type="PANTHER" id="PTHR11200:SF240">
    <property type="entry name" value="INOSITOL POLYPHOSPHATE 5-PHOSPHATASE C9G1.10C-RELATED"/>
    <property type="match status" value="1"/>
</dbReference>
<dbReference type="Gene3D" id="3.60.10.10">
    <property type="entry name" value="Endonuclease/exonuclease/phosphatase"/>
    <property type="match status" value="1"/>
</dbReference>
<gene>
    <name evidence="3" type="primary">SPOSA6832_01371</name>
</gene>
<sequence length="786" mass="88125">MRAINPHERIAPLRPHISTGSGEDGSSDEEEDDNVFAKSQEFPDATFANRRPPVLRNRRPVHSPHQFSAFAVRGTKVVTGHHRLHLFHPAVSTGVAEPILVANDNEKFLSLEFRAADADHPHDDGRFIWAGTKEGHIYEIDIVERHIVRANVHANPVSSIFRLGRAMVTLDDSGKVHFWGEKDDTRAAQLSGTSRQQRVPDKQNFAAMVGDEMWTSSGPVMKQGATAVAMRSPQIRVFDPTGARSFSLLPRPLVTPESVGHVGAVTTSAIVPNQDHLVYLGHDNGYVSVWNRSDYTCLIVQRISPYSISALAGVRRYLWAGFRTGAIYVYDVESEPWTVVKAWKAHKDPVIRLMVDPASLWTDEVLQVVSATHEQICLWDGFLRDDWIDSELHLRQPDFCTFRSIRALCVSWNIDASRPSDLVGSTDNLEFFKNALTSVDSPDIISFGFQEMADPFRSLESMLLGKKKTPDKLSDGLSSAYRQWYDKLVQSVRLAMPPETPYSVVHVGDMIGLFSCIFVKTTEVERLRDISLITVKTGMGGRYGNKGAILSRFVIDDSSLCFINCHLAAGQSHCRQRNRDLVDILEDKASFSELGSSSPGAYTPGGSGTMVFDHELTILSGDLNYRIDARRDVVVSAVASGNCEALLPHDQLLKNLATNQTFRLRSFKEPHISFPPTYKQIGQGLMKRVMYDPGTDNYDSSAKKRIPAWCDRVLYRADRADKVHPLHYQRYEVDVSDHRPISAAFDLQIKSIVPEKRALVWNEIENAWFGVESAILEEARRYYAGM</sequence>
<evidence type="ECO:0000313" key="3">
    <source>
        <dbReference type="EMBL" id="CEQ39814.1"/>
    </source>
</evidence>
<dbReference type="Pfam" id="PF22669">
    <property type="entry name" value="Exo_endo_phos2"/>
    <property type="match status" value="1"/>
</dbReference>
<name>A0A0D6EIM2_SPOSA</name>
<dbReference type="SUPFAM" id="SSF50978">
    <property type="entry name" value="WD40 repeat-like"/>
    <property type="match status" value="1"/>
</dbReference>
<proteinExistence type="predicted"/>
<organism evidence="3 4">
    <name type="scientific">Sporidiobolus salmonicolor</name>
    <name type="common">Yeast-like fungus</name>
    <name type="synonym">Sporobolomyces salmonicolor</name>
    <dbReference type="NCBI Taxonomy" id="5005"/>
    <lineage>
        <taxon>Eukaryota</taxon>
        <taxon>Fungi</taxon>
        <taxon>Dikarya</taxon>
        <taxon>Basidiomycota</taxon>
        <taxon>Pucciniomycotina</taxon>
        <taxon>Microbotryomycetes</taxon>
        <taxon>Sporidiobolales</taxon>
        <taxon>Sporidiobolaceae</taxon>
        <taxon>Sporobolomyces</taxon>
    </lineage>
</organism>
<dbReference type="GO" id="GO:0004439">
    <property type="term" value="F:phosphatidylinositol-4,5-bisphosphate 5-phosphatase activity"/>
    <property type="evidence" value="ECO:0007669"/>
    <property type="project" value="TreeGrafter"/>
</dbReference>
<dbReference type="GO" id="GO:0046856">
    <property type="term" value="P:phosphatidylinositol dephosphorylation"/>
    <property type="evidence" value="ECO:0007669"/>
    <property type="project" value="InterPro"/>
</dbReference>
<feature type="compositionally biased region" description="Basic and acidic residues" evidence="1">
    <location>
        <begin position="1"/>
        <end position="11"/>
    </location>
</feature>
<dbReference type="SMART" id="SM00128">
    <property type="entry name" value="IPPc"/>
    <property type="match status" value="1"/>
</dbReference>
<dbReference type="InterPro" id="IPR036322">
    <property type="entry name" value="WD40_repeat_dom_sf"/>
</dbReference>
<feature type="domain" description="Inositol polyphosphate-related phosphatase" evidence="2">
    <location>
        <begin position="403"/>
        <end position="753"/>
    </location>
</feature>
<dbReference type="OrthoDB" id="2248459at2759"/>
<evidence type="ECO:0000313" key="4">
    <source>
        <dbReference type="Proteomes" id="UP000243876"/>
    </source>
</evidence>
<feature type="region of interest" description="Disordered" evidence="1">
    <location>
        <begin position="1"/>
        <end position="60"/>
    </location>
</feature>
<dbReference type="InterPro" id="IPR000300">
    <property type="entry name" value="IPPc"/>
</dbReference>
<keyword evidence="4" id="KW-1185">Reference proteome</keyword>
<dbReference type="InterPro" id="IPR015943">
    <property type="entry name" value="WD40/YVTN_repeat-like_dom_sf"/>
</dbReference>
<dbReference type="Proteomes" id="UP000243876">
    <property type="component" value="Unassembled WGS sequence"/>
</dbReference>
<accession>A0A0D6EIM2</accession>
<dbReference type="EMBL" id="CENE01000004">
    <property type="protein sequence ID" value="CEQ39814.1"/>
    <property type="molecule type" value="Genomic_DNA"/>
</dbReference>
<dbReference type="Gene3D" id="2.130.10.10">
    <property type="entry name" value="YVTN repeat-like/Quinoprotein amine dehydrogenase"/>
    <property type="match status" value="1"/>
</dbReference>
<dbReference type="SUPFAM" id="SSF56219">
    <property type="entry name" value="DNase I-like"/>
    <property type="match status" value="1"/>
</dbReference>
<dbReference type="InterPro" id="IPR046985">
    <property type="entry name" value="IP5"/>
</dbReference>